<dbReference type="Gene3D" id="3.30.200.20">
    <property type="entry name" value="Phosphorylase Kinase, domain 1"/>
    <property type="match status" value="1"/>
</dbReference>
<evidence type="ECO:0000256" key="15">
    <source>
        <dbReference type="ARBA" id="ARBA00023136"/>
    </source>
</evidence>
<keyword evidence="15 20" id="KW-0472">Membrane</keyword>
<feature type="signal peptide" evidence="21">
    <location>
        <begin position="1"/>
        <end position="33"/>
    </location>
</feature>
<evidence type="ECO:0000256" key="14">
    <source>
        <dbReference type="ARBA" id="ARBA00022989"/>
    </source>
</evidence>
<reference evidence="23" key="1">
    <citation type="submission" date="2020-02" db="EMBL/GenBank/DDBJ databases">
        <authorList>
            <person name="Scholz U."/>
            <person name="Mascher M."/>
            <person name="Fiebig A."/>
        </authorList>
    </citation>
    <scope>NUCLEOTIDE SEQUENCE</scope>
</reference>
<dbReference type="PANTHER" id="PTHR45974">
    <property type="entry name" value="RECEPTOR-LIKE PROTEIN 55"/>
    <property type="match status" value="1"/>
</dbReference>
<dbReference type="FunFam" id="1.10.510.10:FF:000453">
    <property type="entry name" value="LRR receptor-like serine/threonine-protein kinase HSL2"/>
    <property type="match status" value="1"/>
</dbReference>
<dbReference type="SUPFAM" id="SSF52058">
    <property type="entry name" value="L domain-like"/>
    <property type="match status" value="1"/>
</dbReference>
<dbReference type="OrthoDB" id="2015206at2759"/>
<evidence type="ECO:0000256" key="12">
    <source>
        <dbReference type="ARBA" id="ARBA00022777"/>
    </source>
</evidence>
<dbReference type="GO" id="GO:0005886">
    <property type="term" value="C:plasma membrane"/>
    <property type="evidence" value="ECO:0007669"/>
    <property type="project" value="UniProtKB-SubCell"/>
</dbReference>
<dbReference type="Proteomes" id="UP000663760">
    <property type="component" value="Chromosome 1"/>
</dbReference>
<feature type="region of interest" description="Disordered" evidence="19">
    <location>
        <begin position="921"/>
        <end position="960"/>
    </location>
</feature>
<evidence type="ECO:0000256" key="8">
    <source>
        <dbReference type="ARBA" id="ARBA00022692"/>
    </source>
</evidence>
<evidence type="ECO:0000256" key="3">
    <source>
        <dbReference type="ARBA" id="ARBA00008684"/>
    </source>
</evidence>
<comment type="subcellular location">
    <subcellularLocation>
        <location evidence="1">Cell membrane</location>
        <topology evidence="1">Single-pass membrane protein</topology>
    </subcellularLocation>
    <subcellularLocation>
        <location evidence="2">Membrane</location>
        <topology evidence="2">Single-pass type I membrane protein</topology>
    </subcellularLocation>
</comment>
<dbReference type="InterPro" id="IPR000719">
    <property type="entry name" value="Prot_kinase_dom"/>
</dbReference>
<evidence type="ECO:0000256" key="6">
    <source>
        <dbReference type="ARBA" id="ARBA00022614"/>
    </source>
</evidence>
<dbReference type="FunFam" id="3.30.200.20:FF:000328">
    <property type="entry name" value="Leucine-rich repeat protein kinase family protein"/>
    <property type="match status" value="1"/>
</dbReference>
<dbReference type="Gene3D" id="1.10.510.10">
    <property type="entry name" value="Transferase(Phosphotransferase) domain 1"/>
    <property type="match status" value="1"/>
</dbReference>
<evidence type="ECO:0000256" key="9">
    <source>
        <dbReference type="ARBA" id="ARBA00022729"/>
    </source>
</evidence>
<gene>
    <name evidence="23" type="ORF">SI8410_01001254</name>
</gene>
<dbReference type="InterPro" id="IPR017441">
    <property type="entry name" value="Protein_kinase_ATP_BS"/>
</dbReference>
<evidence type="ECO:0000313" key="24">
    <source>
        <dbReference type="Proteomes" id="UP000663760"/>
    </source>
</evidence>
<comment type="similarity">
    <text evidence="3">Belongs to the protein kinase superfamily. Ser/Thr protein kinase family.</text>
</comment>
<evidence type="ECO:0000256" key="7">
    <source>
        <dbReference type="ARBA" id="ARBA00022679"/>
    </source>
</evidence>
<dbReference type="PROSITE" id="PS50011">
    <property type="entry name" value="PROTEIN_KINASE_DOM"/>
    <property type="match status" value="1"/>
</dbReference>
<evidence type="ECO:0000256" key="21">
    <source>
        <dbReference type="SAM" id="SignalP"/>
    </source>
</evidence>
<evidence type="ECO:0000256" key="5">
    <source>
        <dbReference type="ARBA" id="ARBA00022527"/>
    </source>
</evidence>
<dbReference type="EC" id="2.7.11.1" evidence="4"/>
<dbReference type="GO" id="GO:0004674">
    <property type="term" value="F:protein serine/threonine kinase activity"/>
    <property type="evidence" value="ECO:0007669"/>
    <property type="project" value="UniProtKB-KW"/>
</dbReference>
<dbReference type="Pfam" id="PF00560">
    <property type="entry name" value="LRR_1"/>
    <property type="match status" value="3"/>
</dbReference>
<evidence type="ECO:0000256" key="10">
    <source>
        <dbReference type="ARBA" id="ARBA00022737"/>
    </source>
</evidence>
<keyword evidence="14 20" id="KW-1133">Transmembrane helix</keyword>
<dbReference type="CDD" id="cd14066">
    <property type="entry name" value="STKc_IRAK"/>
    <property type="match status" value="1"/>
</dbReference>
<evidence type="ECO:0000256" key="18">
    <source>
        <dbReference type="PROSITE-ProRule" id="PRU10141"/>
    </source>
</evidence>
<dbReference type="InterPro" id="IPR013210">
    <property type="entry name" value="LRR_N_plant-typ"/>
</dbReference>
<evidence type="ECO:0000256" key="13">
    <source>
        <dbReference type="ARBA" id="ARBA00022840"/>
    </source>
</evidence>
<evidence type="ECO:0000256" key="16">
    <source>
        <dbReference type="ARBA" id="ARBA00023170"/>
    </source>
</evidence>
<organism evidence="23 24">
    <name type="scientific">Spirodela intermedia</name>
    <name type="common">Intermediate duckweed</name>
    <dbReference type="NCBI Taxonomy" id="51605"/>
    <lineage>
        <taxon>Eukaryota</taxon>
        <taxon>Viridiplantae</taxon>
        <taxon>Streptophyta</taxon>
        <taxon>Embryophyta</taxon>
        <taxon>Tracheophyta</taxon>
        <taxon>Spermatophyta</taxon>
        <taxon>Magnoliopsida</taxon>
        <taxon>Liliopsida</taxon>
        <taxon>Araceae</taxon>
        <taxon>Lemnoideae</taxon>
        <taxon>Spirodela</taxon>
    </lineage>
</organism>
<proteinExistence type="inferred from homology"/>
<dbReference type="InterPro" id="IPR032675">
    <property type="entry name" value="LRR_dom_sf"/>
</dbReference>
<sequence length="982" mass="106557">MAASVRRRAALPPAPPPLLLLLICVAGIRSVSSSTDPSDTAVLRALMEDWGNKPPSWRRSDDPCGTRWEGVTCNNSRVTQLSLSTMGLKGTLSGDIGQLTELLSLDLSYNKDLGGPITKSIGNLKKITTLILAACSFSGSIPSEIGDLEDLLYLALNNNNLTGIISPSFGKLSNLYWFDIAENQLTGPIPVSSGSTPGLDQLLKVKHFHFNNNQLSGTISENLFSSNMTLIHILFDGNRLTGGIPESLGLVTKLEVLRLDRNGLTGPVPSGIGNLTALRELNLANNRLTGKIPDLSGLNIVNYVDLSNNSFSTSEAPAWLGKLQSLTALVIQSGNLIGEVPLAFFGFPQLQDVILSDNSFNGTLNMGTNISPHLKGVDLQNNNISGISFGSLYVFKLMLMGNPICDGSNWGNNYCQQQLQQTPYTTDLSHCGSSTCPEDQSLSPHNCQCVFPYVGTLTFRGPFFRDLSNRTRFQVLETSLWTKLHLANGAVSLQNPFFDSDNYLQIQLRLFPSDGPYFNRSEVMRIGFQLSNQTYKPPPEWGWGPYVFVALSYLFPAEEAGGGKTSIGTGVVAGIAAGGAILAVGMIFLAVYAMKQRRRAQRAVEQSRPFASWGSAGKDASGAPQLKGARFFSFDELNRSTNGFSEANEIGSGGYGRVYRGVLPGGQLVAIKRAHQGSTRGAQEFKTEIELLSRVHHRNLVGLVGFCFDQNEQMLVYEYIPNGTLRESLSGKSGIQLNWNWRLRVALGSARGLAYLHELADPPIIHRDVKSSNIILDEDLTAKVSDFGLSKLISDWEKGHVYTQVKGTLGYLDPEYYMTQMLTDRSDVYSFGVVMLELITGKVPVAKGRYIVRDISATMNSQDRDLCGLTDSIDPYLRNSPALAGFGRFVDLAMRCVEGSAAARPTMSDVVKEIESILRDEGVNTAPPSSASSATDISAASGGGGRARPRHPYGDPVVRKEVSSDSFDYGGVYALLAMVKPK</sequence>
<feature type="chain" id="PRO_5029883720" description="non-specific serine/threonine protein kinase" evidence="21">
    <location>
        <begin position="34"/>
        <end position="982"/>
    </location>
</feature>
<dbReference type="PROSITE" id="PS51450">
    <property type="entry name" value="LRR"/>
    <property type="match status" value="1"/>
</dbReference>
<dbReference type="InterPro" id="IPR011009">
    <property type="entry name" value="Kinase-like_dom_sf"/>
</dbReference>
<keyword evidence="16" id="KW-0675">Receptor</keyword>
<feature type="transmembrane region" description="Helical" evidence="20">
    <location>
        <begin position="571"/>
        <end position="592"/>
    </location>
</feature>
<dbReference type="AlphaFoldDB" id="A0A7I8K095"/>
<evidence type="ECO:0000256" key="19">
    <source>
        <dbReference type="SAM" id="MobiDB-lite"/>
    </source>
</evidence>
<dbReference type="PROSITE" id="PS00107">
    <property type="entry name" value="PROTEIN_KINASE_ATP"/>
    <property type="match status" value="1"/>
</dbReference>
<protein>
    <recommendedName>
        <fullName evidence="4">non-specific serine/threonine protein kinase</fullName>
        <ecNumber evidence="4">2.7.11.1</ecNumber>
    </recommendedName>
</protein>
<keyword evidence="8 20" id="KW-0812">Transmembrane</keyword>
<dbReference type="FunFam" id="3.80.10.10:FF:000830">
    <property type="entry name" value="Predicted protein"/>
    <property type="match status" value="1"/>
</dbReference>
<keyword evidence="17" id="KW-0325">Glycoprotein</keyword>
<keyword evidence="7" id="KW-0808">Transferase</keyword>
<keyword evidence="11 18" id="KW-0547">Nucleotide-binding</keyword>
<dbReference type="Pfam" id="PF07714">
    <property type="entry name" value="PK_Tyr_Ser-Thr"/>
    <property type="match status" value="1"/>
</dbReference>
<name>A0A7I8K095_SPIIN</name>
<dbReference type="PROSITE" id="PS00108">
    <property type="entry name" value="PROTEIN_KINASE_ST"/>
    <property type="match status" value="1"/>
</dbReference>
<dbReference type="InterPro" id="IPR001245">
    <property type="entry name" value="Ser-Thr/Tyr_kinase_cat_dom"/>
</dbReference>
<dbReference type="Pfam" id="PF08263">
    <property type="entry name" value="LRRNT_2"/>
    <property type="match status" value="1"/>
</dbReference>
<dbReference type="Gene3D" id="3.80.10.10">
    <property type="entry name" value="Ribonuclease Inhibitor"/>
    <property type="match status" value="3"/>
</dbReference>
<feature type="binding site" evidence="18">
    <location>
        <position position="672"/>
    </location>
    <ligand>
        <name>ATP</name>
        <dbReference type="ChEBI" id="CHEBI:30616"/>
    </ligand>
</feature>
<dbReference type="SMART" id="SM00220">
    <property type="entry name" value="S_TKc"/>
    <property type="match status" value="1"/>
</dbReference>
<dbReference type="InterPro" id="IPR001611">
    <property type="entry name" value="Leu-rich_rpt"/>
</dbReference>
<evidence type="ECO:0000256" key="4">
    <source>
        <dbReference type="ARBA" id="ARBA00012513"/>
    </source>
</evidence>
<keyword evidence="9 21" id="KW-0732">Signal</keyword>
<evidence type="ECO:0000256" key="11">
    <source>
        <dbReference type="ARBA" id="ARBA00022741"/>
    </source>
</evidence>
<evidence type="ECO:0000313" key="23">
    <source>
        <dbReference type="EMBL" id="CAA7389156.1"/>
    </source>
</evidence>
<keyword evidence="10" id="KW-0677">Repeat</keyword>
<keyword evidence="12" id="KW-0418">Kinase</keyword>
<keyword evidence="5" id="KW-0723">Serine/threonine-protein kinase</keyword>
<feature type="domain" description="Protein kinase" evidence="22">
    <location>
        <begin position="644"/>
        <end position="918"/>
    </location>
</feature>
<dbReference type="PANTHER" id="PTHR45974:SF242">
    <property type="entry name" value="LEUCINE-RICH REPEAT PROTEIN KINASE FAMILY PROTEIN"/>
    <property type="match status" value="1"/>
</dbReference>
<dbReference type="InterPro" id="IPR008271">
    <property type="entry name" value="Ser/Thr_kinase_AS"/>
</dbReference>
<feature type="compositionally biased region" description="Low complexity" evidence="19">
    <location>
        <begin position="929"/>
        <end position="940"/>
    </location>
</feature>
<evidence type="ECO:0000256" key="17">
    <source>
        <dbReference type="ARBA" id="ARBA00023180"/>
    </source>
</evidence>
<keyword evidence="24" id="KW-1185">Reference proteome</keyword>
<keyword evidence="6" id="KW-0433">Leucine-rich repeat</keyword>
<dbReference type="FunFam" id="3.80.10.10:FF:000363">
    <property type="entry name" value="Leucine-rich repeat family protein"/>
    <property type="match status" value="1"/>
</dbReference>
<evidence type="ECO:0000259" key="22">
    <source>
        <dbReference type="PROSITE" id="PS50011"/>
    </source>
</evidence>
<keyword evidence="13 18" id="KW-0067">ATP-binding</keyword>
<evidence type="ECO:0000256" key="20">
    <source>
        <dbReference type="SAM" id="Phobius"/>
    </source>
</evidence>
<evidence type="ECO:0000256" key="2">
    <source>
        <dbReference type="ARBA" id="ARBA00004479"/>
    </source>
</evidence>
<evidence type="ECO:0000256" key="1">
    <source>
        <dbReference type="ARBA" id="ARBA00004162"/>
    </source>
</evidence>
<dbReference type="GO" id="GO:0005524">
    <property type="term" value="F:ATP binding"/>
    <property type="evidence" value="ECO:0007669"/>
    <property type="project" value="UniProtKB-UniRule"/>
</dbReference>
<accession>A0A7I8K095</accession>
<dbReference type="SUPFAM" id="SSF56112">
    <property type="entry name" value="Protein kinase-like (PK-like)"/>
    <property type="match status" value="1"/>
</dbReference>
<dbReference type="EMBL" id="LR746264">
    <property type="protein sequence ID" value="CAA7389156.1"/>
    <property type="molecule type" value="Genomic_DNA"/>
</dbReference>